<comment type="caution">
    <text evidence="1">The sequence shown here is derived from an EMBL/GenBank/DDBJ whole genome shotgun (WGS) entry which is preliminary data.</text>
</comment>
<proteinExistence type="predicted"/>
<organism evidence="1 2">
    <name type="scientific">Streptomyces endocoffeicus</name>
    <dbReference type="NCBI Taxonomy" id="2898945"/>
    <lineage>
        <taxon>Bacteria</taxon>
        <taxon>Bacillati</taxon>
        <taxon>Actinomycetota</taxon>
        <taxon>Actinomycetes</taxon>
        <taxon>Kitasatosporales</taxon>
        <taxon>Streptomycetaceae</taxon>
        <taxon>Streptomyces</taxon>
    </lineage>
</organism>
<accession>A0ABS1PSN5</accession>
<evidence type="ECO:0000313" key="1">
    <source>
        <dbReference type="EMBL" id="MBL1115446.1"/>
    </source>
</evidence>
<name>A0ABS1PSN5_9ACTN</name>
<protein>
    <submittedName>
        <fullName evidence="1">Uncharacterized protein</fullName>
    </submittedName>
</protein>
<keyword evidence="2" id="KW-1185">Reference proteome</keyword>
<evidence type="ECO:0000313" key="2">
    <source>
        <dbReference type="Proteomes" id="UP000621510"/>
    </source>
</evidence>
<dbReference type="EMBL" id="JAERRG010000009">
    <property type="protein sequence ID" value="MBL1115446.1"/>
    <property type="molecule type" value="Genomic_DNA"/>
</dbReference>
<dbReference type="RefSeq" id="WP_201853237.1">
    <property type="nucleotide sequence ID" value="NZ_JAERRG010000009.1"/>
</dbReference>
<sequence>MNFLTHQTIANGNRLPGGPHFKHCYIYEGQHCSCGGNYQGPNPGPELNVADVVAAHAAQTVDDGLARPFLRLGPPPTEQEK</sequence>
<dbReference type="Proteomes" id="UP000621510">
    <property type="component" value="Unassembled WGS sequence"/>
</dbReference>
<reference evidence="1 2" key="1">
    <citation type="submission" date="2021-01" db="EMBL/GenBank/DDBJ databases">
        <title>WGS of actinomycetes isolated from Thailand.</title>
        <authorList>
            <person name="Thawai C."/>
        </authorList>
    </citation>
    <scope>NUCLEOTIDE SEQUENCE [LARGE SCALE GENOMIC DNA]</scope>
    <source>
        <strain evidence="1 2">CA3R110</strain>
    </source>
</reference>
<gene>
    <name evidence="1" type="ORF">JK364_24040</name>
</gene>